<keyword evidence="2 7" id="KW-0813">Transport</keyword>
<dbReference type="EMBL" id="SSOB01000023">
    <property type="protein sequence ID" value="THF76729.1"/>
    <property type="molecule type" value="Genomic_DNA"/>
</dbReference>
<organism evidence="9 10">
    <name type="scientific">Cohnella fermenti</name>
    <dbReference type="NCBI Taxonomy" id="2565925"/>
    <lineage>
        <taxon>Bacteria</taxon>
        <taxon>Bacillati</taxon>
        <taxon>Bacillota</taxon>
        <taxon>Bacilli</taxon>
        <taxon>Bacillales</taxon>
        <taxon>Paenibacillaceae</taxon>
        <taxon>Cohnella</taxon>
    </lineage>
</organism>
<dbReference type="PANTHER" id="PTHR43744">
    <property type="entry name" value="ABC TRANSPORTER PERMEASE PROTEIN MG189-RELATED-RELATED"/>
    <property type="match status" value="1"/>
</dbReference>
<dbReference type="Proteomes" id="UP000310636">
    <property type="component" value="Unassembled WGS sequence"/>
</dbReference>
<evidence type="ECO:0000256" key="4">
    <source>
        <dbReference type="ARBA" id="ARBA00022692"/>
    </source>
</evidence>
<proteinExistence type="inferred from homology"/>
<dbReference type="PROSITE" id="PS50928">
    <property type="entry name" value="ABC_TM1"/>
    <property type="match status" value="1"/>
</dbReference>
<feature type="transmembrane region" description="Helical" evidence="7">
    <location>
        <begin position="265"/>
        <end position="282"/>
    </location>
</feature>
<dbReference type="SUPFAM" id="SSF161098">
    <property type="entry name" value="MetI-like"/>
    <property type="match status" value="1"/>
</dbReference>
<dbReference type="PANTHER" id="PTHR43744:SF9">
    <property type="entry name" value="POLYGALACTURONAN_RHAMNOGALACTURONAN TRANSPORT SYSTEM PERMEASE PROTEIN YTCP"/>
    <property type="match status" value="1"/>
</dbReference>
<keyword evidence="4 7" id="KW-0812">Transmembrane</keyword>
<name>A0A4S4BP96_9BACL</name>
<dbReference type="GO" id="GO:0005886">
    <property type="term" value="C:plasma membrane"/>
    <property type="evidence" value="ECO:0007669"/>
    <property type="project" value="UniProtKB-SubCell"/>
</dbReference>
<keyword evidence="10" id="KW-1185">Reference proteome</keyword>
<evidence type="ECO:0000256" key="6">
    <source>
        <dbReference type="ARBA" id="ARBA00023136"/>
    </source>
</evidence>
<keyword evidence="6 7" id="KW-0472">Membrane</keyword>
<reference evidence="9 10" key="1">
    <citation type="submission" date="2019-04" db="EMBL/GenBank/DDBJ databases">
        <title>Cohnella sp. nov. isolated from preserved vegetables.</title>
        <authorList>
            <person name="Lin S.-Y."/>
            <person name="Hung M.-H."/>
            <person name="Young C.-C."/>
        </authorList>
    </citation>
    <scope>NUCLEOTIDE SEQUENCE [LARGE SCALE GENOMIC DNA]</scope>
    <source>
        <strain evidence="9 10">CC-MHH1044</strain>
    </source>
</reference>
<dbReference type="InterPro" id="IPR000515">
    <property type="entry name" value="MetI-like"/>
</dbReference>
<feature type="transmembrane region" description="Helical" evidence="7">
    <location>
        <begin position="113"/>
        <end position="132"/>
    </location>
</feature>
<dbReference type="AlphaFoldDB" id="A0A4S4BP96"/>
<keyword evidence="5 7" id="KW-1133">Transmembrane helix</keyword>
<evidence type="ECO:0000256" key="1">
    <source>
        <dbReference type="ARBA" id="ARBA00004651"/>
    </source>
</evidence>
<evidence type="ECO:0000256" key="3">
    <source>
        <dbReference type="ARBA" id="ARBA00022475"/>
    </source>
</evidence>
<feature type="transmembrane region" description="Helical" evidence="7">
    <location>
        <begin position="144"/>
        <end position="167"/>
    </location>
</feature>
<feature type="transmembrane region" description="Helical" evidence="7">
    <location>
        <begin position="82"/>
        <end position="101"/>
    </location>
</feature>
<dbReference type="RefSeq" id="WP_136371267.1">
    <property type="nucleotide sequence ID" value="NZ_SSOB01000023.1"/>
</dbReference>
<evidence type="ECO:0000259" key="8">
    <source>
        <dbReference type="PROSITE" id="PS50928"/>
    </source>
</evidence>
<accession>A0A4S4BP96</accession>
<dbReference type="CDD" id="cd06261">
    <property type="entry name" value="TM_PBP2"/>
    <property type="match status" value="1"/>
</dbReference>
<feature type="transmembrane region" description="Helical" evidence="7">
    <location>
        <begin position="188"/>
        <end position="213"/>
    </location>
</feature>
<evidence type="ECO:0000256" key="7">
    <source>
        <dbReference type="RuleBase" id="RU363032"/>
    </source>
</evidence>
<evidence type="ECO:0000313" key="10">
    <source>
        <dbReference type="Proteomes" id="UP000310636"/>
    </source>
</evidence>
<comment type="caution">
    <text evidence="9">The sequence shown here is derived from an EMBL/GenBank/DDBJ whole genome shotgun (WGS) entry which is preliminary data.</text>
</comment>
<evidence type="ECO:0000313" key="9">
    <source>
        <dbReference type="EMBL" id="THF76729.1"/>
    </source>
</evidence>
<evidence type="ECO:0000256" key="2">
    <source>
        <dbReference type="ARBA" id="ARBA00022448"/>
    </source>
</evidence>
<sequence>MRSNMSISRKLFVSGNYVFLTLLAVLCLLPLVHVLALSFSSSSAAGTGLVRFWPVDMTLSSYRFVLDKPEFLLSMGVTVKRVLLGASFNMLLIILVAYPLSKETKAFRLRTPLAWYFVFTMLFSGGLIPLYMTVRNTGMLDSLWGLIFPTWGMGTNIFNIVLMLNFFRGLPKELEESGVVDGAGHWTVCWKIIVPLSLPVLATVALFTIVYHWNSWFDGLIFMNRTEHYPLSTYLQTILVQDQLANVNAQDLASLQEVSDRTAKAAQIFIGSLPILLVYPFLQRFFIKGIVMGSVKG</sequence>
<dbReference type="InterPro" id="IPR035906">
    <property type="entry name" value="MetI-like_sf"/>
</dbReference>
<keyword evidence="3" id="KW-1003">Cell membrane</keyword>
<comment type="similarity">
    <text evidence="7">Belongs to the binding-protein-dependent transport system permease family.</text>
</comment>
<comment type="subcellular location">
    <subcellularLocation>
        <location evidence="1 7">Cell membrane</location>
        <topology evidence="1 7">Multi-pass membrane protein</topology>
    </subcellularLocation>
</comment>
<dbReference type="Pfam" id="PF00528">
    <property type="entry name" value="BPD_transp_1"/>
    <property type="match status" value="1"/>
</dbReference>
<dbReference type="Gene3D" id="1.10.3720.10">
    <property type="entry name" value="MetI-like"/>
    <property type="match status" value="1"/>
</dbReference>
<gene>
    <name evidence="9" type="ORF">E6C55_18355</name>
</gene>
<evidence type="ECO:0000256" key="5">
    <source>
        <dbReference type="ARBA" id="ARBA00022989"/>
    </source>
</evidence>
<feature type="domain" description="ABC transmembrane type-1" evidence="8">
    <location>
        <begin position="75"/>
        <end position="279"/>
    </location>
</feature>
<protein>
    <submittedName>
        <fullName evidence="9">Carbohydrate ABC transporter permease</fullName>
    </submittedName>
</protein>
<dbReference type="OrthoDB" id="9810086at2"/>
<dbReference type="GO" id="GO:0055085">
    <property type="term" value="P:transmembrane transport"/>
    <property type="evidence" value="ECO:0007669"/>
    <property type="project" value="InterPro"/>
</dbReference>